<gene>
    <name evidence="2" type="ORF">TQ39_13155</name>
</gene>
<dbReference type="EMBL" id="JXXK01000020">
    <property type="protein sequence ID" value="KJF39266.1"/>
    <property type="molecule type" value="Genomic_DNA"/>
</dbReference>
<evidence type="ECO:0000259" key="1">
    <source>
        <dbReference type="Pfam" id="PF19044"/>
    </source>
</evidence>
<dbReference type="PATRIC" id="fig|1550024.3.peg.3000"/>
<evidence type="ECO:0000313" key="2">
    <source>
        <dbReference type="EMBL" id="KJF39266.1"/>
    </source>
</evidence>
<dbReference type="Proteomes" id="UP000032483">
    <property type="component" value="Unassembled WGS sequence"/>
</dbReference>
<keyword evidence="3" id="KW-1185">Reference proteome</keyword>
<evidence type="ECO:0000313" key="3">
    <source>
        <dbReference type="Proteomes" id="UP000032483"/>
    </source>
</evidence>
<proteinExistence type="predicted"/>
<dbReference type="RefSeq" id="WP_050005841.1">
    <property type="nucleotide sequence ID" value="NZ_JXXK01000020.1"/>
</dbReference>
<protein>
    <submittedName>
        <fullName evidence="2">TraE family protein</fullName>
    </submittedName>
</protein>
<dbReference type="SUPFAM" id="SSF52540">
    <property type="entry name" value="P-loop containing nucleoside triphosphate hydrolases"/>
    <property type="match status" value="1"/>
</dbReference>
<dbReference type="InterPro" id="IPR043964">
    <property type="entry name" value="P-loop_TraG"/>
</dbReference>
<dbReference type="CDD" id="cd01127">
    <property type="entry name" value="TrwB_TraG_TraD_VirD4"/>
    <property type="match status" value="1"/>
</dbReference>
<organism evidence="2 3">
    <name type="scientific">Ruthenibacterium lactatiformans</name>
    <dbReference type="NCBI Taxonomy" id="1550024"/>
    <lineage>
        <taxon>Bacteria</taxon>
        <taxon>Bacillati</taxon>
        <taxon>Bacillota</taxon>
        <taxon>Clostridia</taxon>
        <taxon>Eubacteriales</taxon>
        <taxon>Oscillospiraceae</taxon>
        <taxon>Ruthenibacterium</taxon>
    </lineage>
</organism>
<reference evidence="2" key="1">
    <citation type="submission" date="2015-02" db="EMBL/GenBank/DDBJ databases">
        <title>A novel member of the family Ruminococcaceae isolated from human feces.</title>
        <authorList>
            <person name="Shkoporov A.N."/>
            <person name="Chaplin A.V."/>
            <person name="Motuzova O.V."/>
            <person name="Kafarskaia L.I."/>
            <person name="Khokhlova E.V."/>
            <person name="Efimov B.A."/>
        </authorList>
    </citation>
    <scope>NUCLEOTIDE SEQUENCE [LARGE SCALE GENOMIC DNA]</scope>
    <source>
        <strain evidence="2">585-1</strain>
    </source>
</reference>
<comment type="caution">
    <text evidence="2">The sequence shown here is derived from an EMBL/GenBank/DDBJ whole genome shotgun (WGS) entry which is preliminary data.</text>
</comment>
<dbReference type="Gene3D" id="1.10.8.730">
    <property type="match status" value="1"/>
</dbReference>
<dbReference type="PANTHER" id="PTHR30121">
    <property type="entry name" value="UNCHARACTERIZED PROTEIN YJGR-RELATED"/>
    <property type="match status" value="1"/>
</dbReference>
<name>A0A0D8IYB7_9FIRM</name>
<dbReference type="InterPro" id="IPR051162">
    <property type="entry name" value="T4SS_component"/>
</dbReference>
<dbReference type="InterPro" id="IPR027417">
    <property type="entry name" value="P-loop_NTPase"/>
</dbReference>
<dbReference type="AlphaFoldDB" id="A0A0D8IYB7"/>
<dbReference type="Pfam" id="PF19044">
    <property type="entry name" value="P-loop_TraG"/>
    <property type="match status" value="1"/>
</dbReference>
<dbReference type="NCBIfam" id="NF045971">
    <property type="entry name" value="conju_CD1110"/>
    <property type="match status" value="1"/>
</dbReference>
<feature type="domain" description="TraG P-loop" evidence="1">
    <location>
        <begin position="610"/>
        <end position="735"/>
    </location>
</feature>
<accession>A0A0D8IYB7</accession>
<dbReference type="PANTHER" id="PTHR30121:SF6">
    <property type="entry name" value="SLR6007 PROTEIN"/>
    <property type="match status" value="1"/>
</dbReference>
<sequence>MIKTLSKARKQERVKFRIPRSVQDCIPIRRIWADGIFQVGHQFSKTWSFTDINYSIAGKEDKTAMFLDYCDLLNALDSGASAKITLYNRRINKEEFERSVLLPLKEDGLDNYREEFNEMLRAQVTESNNSIVRERYLTISVVKRNIEEARTYFARVGTDLTTKLAALSSVAQELSLNERLRIFRDFFRPADPPATEFDIHQKARRGQHFKDWLCPSSMEFSADHFKIDDRMGRVLYLQDFASYLKDSFVSELCDLDRELMLSIDILPIPTDEAARQLQNTLLGVETNVTNWQRKQNANNNWSAIVPYDMELQRKETKEMLDDLTTRDQRMMFGLVTLVHMAGTKEQLDDDTESLLSVARKHLCQLSTLRWQQRDGLDTVLPYGLRRIEALRTLTTESTAVLVPFRAQEIMQTHGLYYGQNTISRNRIVVDRRQLLNGNSFRLGVSGSGKSMSAKEEIAQIALSTEDDILILDVESEFGHLVEAFGGEVIRISATSDTHINALDMDRAYGDERNPIVSKSEFVLSLFEQLIGSGLVTAKEKSILGRCTEQVYMPYVRNGYKGAVPTLKDFYRLLKMQPEPEAQGLALSSELFITGTLGTFAQPTNVDTKARIIAYDIRELGEQLMPLGMLVTLDAIYNRVIKNWARGHRTWIFCDEFYILFRYEYSANFFYKLWKRIRKYNGLITGMTQNVDELLRSDTARLMLANSEFLIMLNQSATDRDELAKLLNISDTQLGYITNVPAGCGLIRCAGNLVPFTNNFPKDTQLYRLMTTKPDEQLKG</sequence>
<dbReference type="Gene3D" id="3.40.50.300">
    <property type="entry name" value="P-loop containing nucleotide triphosphate hydrolases"/>
    <property type="match status" value="1"/>
</dbReference>
<dbReference type="GeneID" id="42857520"/>